<name>A0A1A8QPI1_9TELE</name>
<sequence length="52" mass="5640">NQNLCSPVFSLLQTLSCHSCTNHRLICASSVPPLKIIFTPVLGLCCILHVFG</sequence>
<reference evidence="1" key="1">
    <citation type="submission" date="2016-05" db="EMBL/GenBank/DDBJ databases">
        <authorList>
            <person name="Lavstsen T."/>
            <person name="Jespersen J.S."/>
        </authorList>
    </citation>
    <scope>NUCLEOTIDE SEQUENCE</scope>
    <source>
        <tissue evidence="1">Brain</tissue>
    </source>
</reference>
<dbReference type="EMBL" id="HAEH01012780">
    <property type="protein sequence ID" value="SBR95675.1"/>
    <property type="molecule type" value="Transcribed_RNA"/>
</dbReference>
<accession>A0A1A8QPI1</accession>
<gene>
    <name evidence="1" type="primary">CABZ01066695.1</name>
</gene>
<dbReference type="AlphaFoldDB" id="A0A1A8QPI1"/>
<reference evidence="1" key="2">
    <citation type="submission" date="2016-06" db="EMBL/GenBank/DDBJ databases">
        <title>The genome of a short-lived fish provides insights into sex chromosome evolution and the genetic control of aging.</title>
        <authorList>
            <person name="Reichwald K."/>
            <person name="Felder M."/>
            <person name="Petzold A."/>
            <person name="Koch P."/>
            <person name="Groth M."/>
            <person name="Platzer M."/>
        </authorList>
    </citation>
    <scope>NUCLEOTIDE SEQUENCE</scope>
    <source>
        <tissue evidence="1">Brain</tissue>
    </source>
</reference>
<feature type="non-terminal residue" evidence="1">
    <location>
        <position position="1"/>
    </location>
</feature>
<proteinExistence type="predicted"/>
<protein>
    <submittedName>
        <fullName evidence="1">Uncharacterized protein</fullName>
    </submittedName>
</protein>
<organism evidence="1">
    <name type="scientific">Nothobranchius rachovii</name>
    <name type="common">bluefin notho</name>
    <dbReference type="NCBI Taxonomy" id="451742"/>
    <lineage>
        <taxon>Eukaryota</taxon>
        <taxon>Metazoa</taxon>
        <taxon>Chordata</taxon>
        <taxon>Craniata</taxon>
        <taxon>Vertebrata</taxon>
        <taxon>Euteleostomi</taxon>
        <taxon>Actinopterygii</taxon>
        <taxon>Neopterygii</taxon>
        <taxon>Teleostei</taxon>
        <taxon>Neoteleostei</taxon>
        <taxon>Acanthomorphata</taxon>
        <taxon>Ovalentaria</taxon>
        <taxon>Atherinomorphae</taxon>
        <taxon>Cyprinodontiformes</taxon>
        <taxon>Nothobranchiidae</taxon>
        <taxon>Nothobranchius</taxon>
    </lineage>
</organism>
<feature type="non-terminal residue" evidence="1">
    <location>
        <position position="52"/>
    </location>
</feature>
<evidence type="ECO:0000313" key="1">
    <source>
        <dbReference type="EMBL" id="SBR95675.1"/>
    </source>
</evidence>